<comment type="subunit">
    <text evidence="4">Homotrimer.</text>
</comment>
<dbReference type="Pfam" id="PF07732">
    <property type="entry name" value="Cu-oxidase_3"/>
    <property type="match status" value="1"/>
</dbReference>
<feature type="binding site" description="type 1 copper site" evidence="14">
    <location>
        <position position="141"/>
    </location>
    <ligand>
        <name>Cu cation</name>
        <dbReference type="ChEBI" id="CHEBI:23378"/>
        <label>1</label>
    </ligand>
</feature>
<keyword evidence="16" id="KW-0732">Signal</keyword>
<dbReference type="CDD" id="cd04208">
    <property type="entry name" value="CuRO_2_CuNIR"/>
    <property type="match status" value="1"/>
</dbReference>
<dbReference type="PRINTS" id="PR00695">
    <property type="entry name" value="CUNO2RDTASE"/>
</dbReference>
<dbReference type="OrthoDB" id="9757546at2"/>
<comment type="similarity">
    <text evidence="3">Belongs to the multicopper oxidase family.</text>
</comment>
<dbReference type="InterPro" id="IPR009056">
    <property type="entry name" value="Cyt_c-like_dom"/>
</dbReference>
<dbReference type="CDD" id="cd11020">
    <property type="entry name" value="CuRO_1_CuNIR"/>
    <property type="match status" value="1"/>
</dbReference>
<evidence type="ECO:0000256" key="2">
    <source>
        <dbReference type="ARBA" id="ARBA00001973"/>
    </source>
</evidence>
<dbReference type="GO" id="GO:0050421">
    <property type="term" value="F:nitrite reductase (NO-forming) activity"/>
    <property type="evidence" value="ECO:0007669"/>
    <property type="project" value="UniProtKB-EC"/>
</dbReference>
<keyword evidence="8 14" id="KW-0479">Metal-binding</keyword>
<evidence type="ECO:0000256" key="15">
    <source>
        <dbReference type="PROSITE-ProRule" id="PRU00433"/>
    </source>
</evidence>
<keyword evidence="7 15" id="KW-0349">Heme</keyword>
<feature type="binding site" description="type 1 copper site" evidence="14">
    <location>
        <position position="155"/>
    </location>
    <ligand>
        <name>Cu cation</name>
        <dbReference type="ChEBI" id="CHEBI:23378"/>
        <label>1</label>
    </ligand>
</feature>
<dbReference type="Proteomes" id="UP000015454">
    <property type="component" value="Unassembled WGS sequence"/>
</dbReference>
<feature type="binding site" description="type 1 copper site" evidence="14">
    <location>
        <position position="106"/>
    </location>
    <ligand>
        <name>Cu cation</name>
        <dbReference type="ChEBI" id="CHEBI:23378"/>
        <label>1</label>
    </ligand>
</feature>
<dbReference type="InterPro" id="IPR001287">
    <property type="entry name" value="NO2-reductase_Cu"/>
</dbReference>
<dbReference type="AlphaFoldDB" id="T0GEB5"/>
<dbReference type="STRING" id="1049789.LEP1GSC050_1840"/>
<sequence length="458" mass="49604">MKKIIKLLSFSLIFNLLFACNKVPVSAAIAFAPEVPPPLNRNVSDVIVKLETKEVVKQLAPGVDYTFWTFGGNVPGPFIRLKEGDNVEFHLSNHPSSKMPHNIDLHAVMGPGGGAGASFTAPGRTSIFKFKALRAGLYVYHCATAPVGMHIANGMYGLVFVEPSDGLPKVDKEYYIMQSEFYTKGKTGERGLQPFDMEKALKEQPEYIVFNGSVGANIDDRAIKVRKGEKVRLFVGNAGPNLVSSFHIIGQIFDSVFPEASMGSSTKNIQTTLIPAGGASIVEFEAKVPGTYILVDHSIFRAFNKGALAHLKVEGDTEEQIFSGKISDLVYLPEGGAVQSMGDVQKPALVTLKQKMEQGKNVFEHNCAACHQINAKGIPGVFPPLENSDFLNADKSRAARIVKKGFSGQIKVNGETYNGTMPALGLSDEDIASVLTYLFNSFNNKGGAITPEEVSRIK</sequence>
<feature type="binding site" description="type 1 copper site" evidence="14">
    <location>
        <position position="142"/>
    </location>
    <ligand>
        <name>Cu cation</name>
        <dbReference type="ChEBI" id="CHEBI:23378"/>
        <label>1</label>
    </ligand>
</feature>
<feature type="signal peptide" evidence="16">
    <location>
        <begin position="1"/>
        <end position="27"/>
    </location>
</feature>
<evidence type="ECO:0000259" key="17">
    <source>
        <dbReference type="PROSITE" id="PS51007"/>
    </source>
</evidence>
<feature type="binding site" description="type 1 copper site" evidence="14">
    <location>
        <position position="101"/>
    </location>
    <ligand>
        <name>Cu cation</name>
        <dbReference type="ChEBI" id="CHEBI:23378"/>
        <label>1</label>
    </ligand>
</feature>
<dbReference type="SUPFAM" id="SSF49503">
    <property type="entry name" value="Cupredoxins"/>
    <property type="match status" value="2"/>
</dbReference>
<dbReference type="EC" id="1.7.2.1" evidence="5"/>
<comment type="caution">
    <text evidence="18">The sequence shown here is derived from an EMBL/GenBank/DDBJ whole genome shotgun (WGS) entry which is preliminary data.</text>
</comment>
<protein>
    <recommendedName>
        <fullName evidence="6">Copper-containing nitrite reductase</fullName>
        <ecNumber evidence="5">1.7.2.1</ecNumber>
    </recommendedName>
</protein>
<comment type="cofactor">
    <cofactor evidence="2 14">
        <name>Cu(2+)</name>
        <dbReference type="ChEBI" id="CHEBI:29036"/>
    </cofactor>
</comment>
<dbReference type="Gene3D" id="1.10.760.10">
    <property type="entry name" value="Cytochrome c-like domain"/>
    <property type="match status" value="1"/>
</dbReference>
<feature type="binding site" description="type 1 copper site" evidence="14">
    <location>
        <position position="297"/>
    </location>
    <ligand>
        <name>Cu cation</name>
        <dbReference type="ChEBI" id="CHEBI:23378"/>
        <label>1</label>
    </ligand>
</feature>
<dbReference type="PROSITE" id="PS51007">
    <property type="entry name" value="CYTC"/>
    <property type="match status" value="1"/>
</dbReference>
<comment type="cofactor">
    <cofactor evidence="1 14">
        <name>Cu(+)</name>
        <dbReference type="ChEBI" id="CHEBI:49552"/>
    </cofactor>
</comment>
<dbReference type="NCBIfam" id="TIGR02376">
    <property type="entry name" value="Cu_nitrite_red"/>
    <property type="match status" value="1"/>
</dbReference>
<evidence type="ECO:0000256" key="14">
    <source>
        <dbReference type="PIRSR" id="PIRSR601287-1"/>
    </source>
</evidence>
<evidence type="ECO:0000256" key="1">
    <source>
        <dbReference type="ARBA" id="ARBA00001960"/>
    </source>
</evidence>
<evidence type="ECO:0000256" key="7">
    <source>
        <dbReference type="ARBA" id="ARBA00022617"/>
    </source>
</evidence>
<dbReference type="InterPro" id="IPR008972">
    <property type="entry name" value="Cupredoxin"/>
</dbReference>
<dbReference type="Gene3D" id="2.60.40.420">
    <property type="entry name" value="Cupredoxins - blue copper proteins"/>
    <property type="match status" value="2"/>
</dbReference>
<evidence type="ECO:0000313" key="18">
    <source>
        <dbReference type="EMBL" id="EQA43748.1"/>
    </source>
</evidence>
<feature type="domain" description="Cytochrome c" evidence="17">
    <location>
        <begin position="354"/>
        <end position="442"/>
    </location>
</feature>
<dbReference type="InterPro" id="IPR051459">
    <property type="entry name" value="Cytochrome_c-type_DH"/>
</dbReference>
<evidence type="ECO:0000256" key="3">
    <source>
        <dbReference type="ARBA" id="ARBA00010609"/>
    </source>
</evidence>
<evidence type="ECO:0000256" key="16">
    <source>
        <dbReference type="SAM" id="SignalP"/>
    </source>
</evidence>
<evidence type="ECO:0000256" key="8">
    <source>
        <dbReference type="ARBA" id="ARBA00022723"/>
    </source>
</evidence>
<dbReference type="GO" id="GO:0009055">
    <property type="term" value="F:electron transfer activity"/>
    <property type="evidence" value="ECO:0007669"/>
    <property type="project" value="InterPro"/>
</dbReference>
<keyword evidence="12 14" id="KW-0186">Copper</keyword>
<dbReference type="RefSeq" id="WP_010568962.1">
    <property type="nucleotide sequence ID" value="NZ_AHMO02000010.1"/>
</dbReference>
<name>T0GEB5_9LEPT</name>
<dbReference type="GO" id="GO:0005507">
    <property type="term" value="F:copper ion binding"/>
    <property type="evidence" value="ECO:0007669"/>
    <property type="project" value="InterPro"/>
</dbReference>
<feature type="binding site" description="type 1 copper site" evidence="14">
    <location>
        <position position="150"/>
    </location>
    <ligand>
        <name>Cu cation</name>
        <dbReference type="ChEBI" id="CHEBI:23378"/>
        <label>1</label>
    </ligand>
</feature>
<dbReference type="PANTHER" id="PTHR35008:SF8">
    <property type="entry name" value="ALCOHOL DEHYDROGENASE CYTOCHROME C SUBUNIT"/>
    <property type="match status" value="1"/>
</dbReference>
<evidence type="ECO:0000313" key="19">
    <source>
        <dbReference type="Proteomes" id="UP000015454"/>
    </source>
</evidence>
<dbReference type="FunFam" id="2.60.40.420:FF:000093">
    <property type="entry name" value="Copper-containing nitrite reductase"/>
    <property type="match status" value="1"/>
</dbReference>
<dbReference type="PANTHER" id="PTHR35008">
    <property type="entry name" value="BLL4482 PROTEIN-RELATED"/>
    <property type="match status" value="1"/>
</dbReference>
<dbReference type="GO" id="GO:0020037">
    <property type="term" value="F:heme binding"/>
    <property type="evidence" value="ECO:0007669"/>
    <property type="project" value="InterPro"/>
</dbReference>
<evidence type="ECO:0000256" key="10">
    <source>
        <dbReference type="ARBA" id="ARBA00023002"/>
    </source>
</evidence>
<accession>T0GEB5</accession>
<comment type="catalytic activity">
    <reaction evidence="13">
        <text>nitric oxide + Fe(III)-[cytochrome c] + H2O = Fe(II)-[cytochrome c] + nitrite + 2 H(+)</text>
        <dbReference type="Rhea" id="RHEA:15233"/>
        <dbReference type="Rhea" id="RHEA-COMP:10350"/>
        <dbReference type="Rhea" id="RHEA-COMP:14399"/>
        <dbReference type="ChEBI" id="CHEBI:15377"/>
        <dbReference type="ChEBI" id="CHEBI:15378"/>
        <dbReference type="ChEBI" id="CHEBI:16301"/>
        <dbReference type="ChEBI" id="CHEBI:16480"/>
        <dbReference type="ChEBI" id="CHEBI:29033"/>
        <dbReference type="ChEBI" id="CHEBI:29034"/>
        <dbReference type="EC" id="1.7.2.1"/>
    </reaction>
</comment>
<dbReference type="InterPro" id="IPR036909">
    <property type="entry name" value="Cyt_c-like_dom_sf"/>
</dbReference>
<proteinExistence type="inferred from homology"/>
<keyword evidence="11 15" id="KW-0408">Iron</keyword>
<evidence type="ECO:0000256" key="11">
    <source>
        <dbReference type="ARBA" id="ARBA00023004"/>
    </source>
</evidence>
<dbReference type="InterPro" id="IPR011707">
    <property type="entry name" value="Cu-oxidase-like_N"/>
</dbReference>
<keyword evidence="9" id="KW-0677">Repeat</keyword>
<evidence type="ECO:0000256" key="4">
    <source>
        <dbReference type="ARBA" id="ARBA00011233"/>
    </source>
</evidence>
<dbReference type="EMBL" id="AHMO02000010">
    <property type="protein sequence ID" value="EQA43748.1"/>
    <property type="molecule type" value="Genomic_DNA"/>
</dbReference>
<evidence type="ECO:0000256" key="6">
    <source>
        <dbReference type="ARBA" id="ARBA00017290"/>
    </source>
</evidence>
<evidence type="ECO:0000256" key="5">
    <source>
        <dbReference type="ARBA" id="ARBA00011882"/>
    </source>
</evidence>
<organism evidence="18 19">
    <name type="scientific">Leptospira broomii serovar Hurstbridge str. 5399</name>
    <dbReference type="NCBI Taxonomy" id="1049789"/>
    <lineage>
        <taxon>Bacteria</taxon>
        <taxon>Pseudomonadati</taxon>
        <taxon>Spirochaetota</taxon>
        <taxon>Spirochaetia</taxon>
        <taxon>Leptospirales</taxon>
        <taxon>Leptospiraceae</taxon>
        <taxon>Leptospira</taxon>
    </lineage>
</organism>
<feature type="chain" id="PRO_5004563098" description="Copper-containing nitrite reductase" evidence="16">
    <location>
        <begin position="28"/>
        <end position="458"/>
    </location>
</feature>
<gene>
    <name evidence="18" type="primary">nirK</name>
    <name evidence="18" type="ORF">LEP1GSC050_1840</name>
</gene>
<keyword evidence="19" id="KW-1185">Reference proteome</keyword>
<evidence type="ECO:0000256" key="13">
    <source>
        <dbReference type="ARBA" id="ARBA00049340"/>
    </source>
</evidence>
<keyword evidence="10 18" id="KW-0560">Oxidoreductase</keyword>
<evidence type="ECO:0000256" key="9">
    <source>
        <dbReference type="ARBA" id="ARBA00022737"/>
    </source>
</evidence>
<dbReference type="Pfam" id="PF00034">
    <property type="entry name" value="Cytochrom_C"/>
    <property type="match status" value="1"/>
</dbReference>
<dbReference type="SUPFAM" id="SSF46626">
    <property type="entry name" value="Cytochrome c"/>
    <property type="match status" value="1"/>
</dbReference>
<evidence type="ECO:0000256" key="12">
    <source>
        <dbReference type="ARBA" id="ARBA00023008"/>
    </source>
</evidence>
<dbReference type="PROSITE" id="PS51257">
    <property type="entry name" value="PROKAR_LIPOPROTEIN"/>
    <property type="match status" value="1"/>
</dbReference>
<reference evidence="18" key="1">
    <citation type="submission" date="2013-05" db="EMBL/GenBank/DDBJ databases">
        <authorList>
            <person name="Harkins D.M."/>
            <person name="Durkin A.S."/>
            <person name="Brinkac L.M."/>
            <person name="Haft D.H."/>
            <person name="Selengut J.D."/>
            <person name="Sanka R."/>
            <person name="DePew J."/>
            <person name="Purushe J."/>
            <person name="Hartskeerl R.A."/>
            <person name="Ahmed A."/>
            <person name="van der Linden H."/>
            <person name="Goris M.G.A."/>
            <person name="Vinetz J.M."/>
            <person name="Sutton G.G."/>
            <person name="Nierman W.C."/>
            <person name="Fouts D.E."/>
        </authorList>
    </citation>
    <scope>NUCLEOTIDE SEQUENCE [LARGE SCALE GENOMIC DNA]</scope>
    <source>
        <strain evidence="18">5399</strain>
    </source>
</reference>